<accession>A0A6L2L839</accession>
<reference evidence="1" key="1">
    <citation type="journal article" date="2019" name="Sci. Rep.">
        <title>Draft genome of Tanacetum cinerariifolium, the natural source of mosquito coil.</title>
        <authorList>
            <person name="Yamashiro T."/>
            <person name="Shiraishi A."/>
            <person name="Satake H."/>
            <person name="Nakayama K."/>
        </authorList>
    </citation>
    <scope>NUCLEOTIDE SEQUENCE</scope>
</reference>
<dbReference type="AlphaFoldDB" id="A0A6L2L839"/>
<proteinExistence type="predicted"/>
<organism evidence="1">
    <name type="scientific">Tanacetum cinerariifolium</name>
    <name type="common">Dalmatian daisy</name>
    <name type="synonym">Chrysanthemum cinerariifolium</name>
    <dbReference type="NCBI Taxonomy" id="118510"/>
    <lineage>
        <taxon>Eukaryota</taxon>
        <taxon>Viridiplantae</taxon>
        <taxon>Streptophyta</taxon>
        <taxon>Embryophyta</taxon>
        <taxon>Tracheophyta</taxon>
        <taxon>Spermatophyta</taxon>
        <taxon>Magnoliopsida</taxon>
        <taxon>eudicotyledons</taxon>
        <taxon>Gunneridae</taxon>
        <taxon>Pentapetalae</taxon>
        <taxon>asterids</taxon>
        <taxon>campanulids</taxon>
        <taxon>Asterales</taxon>
        <taxon>Asteraceae</taxon>
        <taxon>Asteroideae</taxon>
        <taxon>Anthemideae</taxon>
        <taxon>Anthemidinae</taxon>
        <taxon>Tanacetum</taxon>
    </lineage>
</organism>
<sequence>MATPIDFSKFANNHLKLDKITKADLVGQVCNLLKGTYQSNIVLEYNMEKCYRALSDRLNRETPEGDRCPFNLTKPLPLKGHPDSECGKCEDQQMAWLCYLEEIMKRRADKKLFHLDGDVIVDLVMALRIFTESLIIKKRVKDVQLGVESY</sequence>
<gene>
    <name evidence="1" type="ORF">Tci_028443</name>
</gene>
<evidence type="ECO:0000313" key="1">
    <source>
        <dbReference type="EMBL" id="GEU56465.1"/>
    </source>
</evidence>
<name>A0A6L2L839_TANCI</name>
<dbReference type="EMBL" id="BKCJ010003666">
    <property type="protein sequence ID" value="GEU56465.1"/>
    <property type="molecule type" value="Genomic_DNA"/>
</dbReference>
<comment type="caution">
    <text evidence="1">The sequence shown here is derived from an EMBL/GenBank/DDBJ whole genome shotgun (WGS) entry which is preliminary data.</text>
</comment>
<protein>
    <submittedName>
        <fullName evidence="1">Uncharacterized protein</fullName>
    </submittedName>
</protein>